<dbReference type="SUPFAM" id="SSF50249">
    <property type="entry name" value="Nucleic acid-binding proteins"/>
    <property type="match status" value="1"/>
</dbReference>
<dbReference type="eggNOG" id="KOG2309">
    <property type="taxonomic scope" value="Eukaryota"/>
</dbReference>
<dbReference type="InterPro" id="IPR023672">
    <property type="entry name" value="Ribosomal_uL2_arc_euk"/>
</dbReference>
<dbReference type="GeneID" id="17301841"/>
<reference evidence="7 9" key="1">
    <citation type="journal article" date="2012" name="Nature">
        <title>Algal genomes reveal evolutionary mosaicism and the fate of nucleomorphs.</title>
        <authorList>
            <consortium name="DOE Joint Genome Institute"/>
            <person name="Curtis B.A."/>
            <person name="Tanifuji G."/>
            <person name="Burki F."/>
            <person name="Gruber A."/>
            <person name="Irimia M."/>
            <person name="Maruyama S."/>
            <person name="Arias M.C."/>
            <person name="Ball S.G."/>
            <person name="Gile G.H."/>
            <person name="Hirakawa Y."/>
            <person name="Hopkins J.F."/>
            <person name="Kuo A."/>
            <person name="Rensing S.A."/>
            <person name="Schmutz J."/>
            <person name="Symeonidi A."/>
            <person name="Elias M."/>
            <person name="Eveleigh R.J."/>
            <person name="Herman E.K."/>
            <person name="Klute M.J."/>
            <person name="Nakayama T."/>
            <person name="Obornik M."/>
            <person name="Reyes-Prieto A."/>
            <person name="Armbrust E.V."/>
            <person name="Aves S.J."/>
            <person name="Beiko R.G."/>
            <person name="Coutinho P."/>
            <person name="Dacks J.B."/>
            <person name="Durnford D.G."/>
            <person name="Fast N.M."/>
            <person name="Green B.R."/>
            <person name="Grisdale C.J."/>
            <person name="Hempel F."/>
            <person name="Henrissat B."/>
            <person name="Hoppner M.P."/>
            <person name="Ishida K."/>
            <person name="Kim E."/>
            <person name="Koreny L."/>
            <person name="Kroth P.G."/>
            <person name="Liu Y."/>
            <person name="Malik S.B."/>
            <person name="Maier U.G."/>
            <person name="McRose D."/>
            <person name="Mock T."/>
            <person name="Neilson J.A."/>
            <person name="Onodera N.T."/>
            <person name="Poole A.M."/>
            <person name="Pritham E.J."/>
            <person name="Richards T.A."/>
            <person name="Rocap G."/>
            <person name="Roy S.W."/>
            <person name="Sarai C."/>
            <person name="Schaack S."/>
            <person name="Shirato S."/>
            <person name="Slamovits C.H."/>
            <person name="Spencer D.F."/>
            <person name="Suzuki S."/>
            <person name="Worden A.Z."/>
            <person name="Zauner S."/>
            <person name="Barry K."/>
            <person name="Bell C."/>
            <person name="Bharti A.K."/>
            <person name="Crow J.A."/>
            <person name="Grimwood J."/>
            <person name="Kramer R."/>
            <person name="Lindquist E."/>
            <person name="Lucas S."/>
            <person name="Salamov A."/>
            <person name="McFadden G.I."/>
            <person name="Lane C.E."/>
            <person name="Keeling P.J."/>
            <person name="Gray M.W."/>
            <person name="Grigoriev I.V."/>
            <person name="Archibald J.M."/>
        </authorList>
    </citation>
    <scope>NUCLEOTIDE SEQUENCE</scope>
    <source>
        <strain evidence="7 9">CCMP2712</strain>
    </source>
</reference>
<dbReference type="InterPro" id="IPR014726">
    <property type="entry name" value="Ribosomal_uL2_dom3"/>
</dbReference>
<dbReference type="NCBIfam" id="NF007180">
    <property type="entry name" value="PRK09612.1"/>
    <property type="match status" value="1"/>
</dbReference>
<dbReference type="Pfam" id="PF03947">
    <property type="entry name" value="Ribosomal_L2_C"/>
    <property type="match status" value="1"/>
</dbReference>
<evidence type="ECO:0000259" key="6">
    <source>
        <dbReference type="SMART" id="SM01383"/>
    </source>
</evidence>
<dbReference type="STRING" id="905079.L1J9D1"/>
<dbReference type="PANTHER" id="PTHR13691">
    <property type="entry name" value="RIBOSOMAL PROTEIN L2"/>
    <property type="match status" value="1"/>
</dbReference>
<dbReference type="InterPro" id="IPR022669">
    <property type="entry name" value="Ribosomal_uL2_C"/>
</dbReference>
<evidence type="ECO:0000313" key="8">
    <source>
        <dbReference type="EnsemblProtists" id="EKX45136"/>
    </source>
</evidence>
<dbReference type="InterPro" id="IPR002171">
    <property type="entry name" value="Ribosomal_uL2"/>
</dbReference>
<dbReference type="PANTHER" id="PTHR13691:SF16">
    <property type="entry name" value="LARGE RIBOSOMAL SUBUNIT PROTEIN UL2"/>
    <property type="match status" value="1"/>
</dbReference>
<organism evidence="7">
    <name type="scientific">Guillardia theta (strain CCMP2712)</name>
    <name type="common">Cryptophyte</name>
    <dbReference type="NCBI Taxonomy" id="905079"/>
    <lineage>
        <taxon>Eukaryota</taxon>
        <taxon>Cryptophyceae</taxon>
        <taxon>Pyrenomonadales</taxon>
        <taxon>Geminigeraceae</taxon>
        <taxon>Guillardia</taxon>
    </lineage>
</organism>
<dbReference type="InterPro" id="IPR008991">
    <property type="entry name" value="Translation_prot_SH3-like_sf"/>
</dbReference>
<gene>
    <name evidence="7" type="primary">RPL8e</name>
    <name evidence="7" type="ORF">GUITHDRAFT_157860</name>
</gene>
<keyword evidence="9" id="KW-1185">Reference proteome</keyword>
<dbReference type="Gene3D" id="2.30.30.30">
    <property type="match status" value="1"/>
</dbReference>
<proteinExistence type="inferred from homology"/>
<evidence type="ECO:0000259" key="5">
    <source>
        <dbReference type="SMART" id="SM01382"/>
    </source>
</evidence>
<dbReference type="OrthoDB" id="10267824at2759"/>
<dbReference type="Proteomes" id="UP000011087">
    <property type="component" value="Unassembled WGS sequence"/>
</dbReference>
<keyword evidence="3" id="KW-0687">Ribonucleoprotein</keyword>
<accession>L1J9D1</accession>
<dbReference type="EMBL" id="JH993000">
    <property type="protein sequence ID" value="EKX45136.1"/>
    <property type="molecule type" value="Genomic_DNA"/>
</dbReference>
<dbReference type="InterPro" id="IPR022666">
    <property type="entry name" value="Ribosomal_uL2_RNA-bd_dom"/>
</dbReference>
<dbReference type="PIRSF" id="PIRSF002158">
    <property type="entry name" value="Ribosomal_L2"/>
    <property type="match status" value="1"/>
</dbReference>
<dbReference type="KEGG" id="gtt:GUITHDRAFT_157860"/>
<dbReference type="FunFam" id="2.30.30.30:FF:000006">
    <property type="entry name" value="60S ribosomal protein L8"/>
    <property type="match status" value="1"/>
</dbReference>
<dbReference type="GO" id="GO:0002181">
    <property type="term" value="P:cytoplasmic translation"/>
    <property type="evidence" value="ECO:0007669"/>
    <property type="project" value="TreeGrafter"/>
</dbReference>
<evidence type="ECO:0000256" key="4">
    <source>
        <dbReference type="SAM" id="MobiDB-lite"/>
    </source>
</evidence>
<feature type="region of interest" description="Disordered" evidence="4">
    <location>
        <begin position="208"/>
        <end position="231"/>
    </location>
</feature>
<dbReference type="Pfam" id="PF00181">
    <property type="entry name" value="Ribosomal_L2_N"/>
    <property type="match status" value="1"/>
</dbReference>
<dbReference type="FunFam" id="2.40.50.140:FF:000020">
    <property type="entry name" value="60S ribosomal protein L2"/>
    <property type="match status" value="1"/>
</dbReference>
<evidence type="ECO:0000256" key="1">
    <source>
        <dbReference type="ARBA" id="ARBA00005636"/>
    </source>
</evidence>
<dbReference type="InterPro" id="IPR014722">
    <property type="entry name" value="Rib_uL2_dom2"/>
</dbReference>
<dbReference type="FunFam" id="4.10.950.10:FF:000002">
    <property type="entry name" value="60S ribosomal protein L2"/>
    <property type="match status" value="1"/>
</dbReference>
<evidence type="ECO:0000313" key="7">
    <source>
        <dbReference type="EMBL" id="EKX45136.1"/>
    </source>
</evidence>
<reference evidence="9" key="2">
    <citation type="submission" date="2012-11" db="EMBL/GenBank/DDBJ databases">
        <authorList>
            <person name="Kuo A."/>
            <person name="Curtis B.A."/>
            <person name="Tanifuji G."/>
            <person name="Burki F."/>
            <person name="Gruber A."/>
            <person name="Irimia M."/>
            <person name="Maruyama S."/>
            <person name="Arias M.C."/>
            <person name="Ball S.G."/>
            <person name="Gile G.H."/>
            <person name="Hirakawa Y."/>
            <person name="Hopkins J.F."/>
            <person name="Rensing S.A."/>
            <person name="Schmutz J."/>
            <person name="Symeonidi A."/>
            <person name="Elias M."/>
            <person name="Eveleigh R.J."/>
            <person name="Herman E.K."/>
            <person name="Klute M.J."/>
            <person name="Nakayama T."/>
            <person name="Obornik M."/>
            <person name="Reyes-Prieto A."/>
            <person name="Armbrust E.V."/>
            <person name="Aves S.J."/>
            <person name="Beiko R.G."/>
            <person name="Coutinho P."/>
            <person name="Dacks J.B."/>
            <person name="Durnford D.G."/>
            <person name="Fast N.M."/>
            <person name="Green B.R."/>
            <person name="Grisdale C."/>
            <person name="Hempe F."/>
            <person name="Henrissat B."/>
            <person name="Hoppner M.P."/>
            <person name="Ishida K.-I."/>
            <person name="Kim E."/>
            <person name="Koreny L."/>
            <person name="Kroth P.G."/>
            <person name="Liu Y."/>
            <person name="Malik S.-B."/>
            <person name="Maier U.G."/>
            <person name="McRose D."/>
            <person name="Mock T."/>
            <person name="Neilson J.A."/>
            <person name="Onodera N.T."/>
            <person name="Poole A.M."/>
            <person name="Pritham E.J."/>
            <person name="Richards T.A."/>
            <person name="Rocap G."/>
            <person name="Roy S.W."/>
            <person name="Sarai C."/>
            <person name="Schaack S."/>
            <person name="Shirato S."/>
            <person name="Slamovits C.H."/>
            <person name="Spencer D.F."/>
            <person name="Suzuki S."/>
            <person name="Worden A.Z."/>
            <person name="Zauner S."/>
            <person name="Barry K."/>
            <person name="Bell C."/>
            <person name="Bharti A.K."/>
            <person name="Crow J.A."/>
            <person name="Grimwood J."/>
            <person name="Kramer R."/>
            <person name="Lindquist E."/>
            <person name="Lucas S."/>
            <person name="Salamov A."/>
            <person name="McFadden G.I."/>
            <person name="Lane C.E."/>
            <person name="Keeling P.J."/>
            <person name="Gray M.W."/>
            <person name="Grigoriev I.V."/>
            <person name="Archibald J.M."/>
        </authorList>
    </citation>
    <scope>NUCLEOTIDE SEQUENCE</scope>
    <source>
        <strain evidence="9">CCMP2712</strain>
    </source>
</reference>
<dbReference type="Gene3D" id="2.40.50.140">
    <property type="entry name" value="Nucleic acid-binding proteins"/>
    <property type="match status" value="1"/>
</dbReference>
<comment type="similarity">
    <text evidence="1">Belongs to the universal ribosomal protein uL2 family.</text>
</comment>
<dbReference type="InterPro" id="IPR012340">
    <property type="entry name" value="NA-bd_OB-fold"/>
</dbReference>
<evidence type="ECO:0000256" key="3">
    <source>
        <dbReference type="ARBA" id="ARBA00023274"/>
    </source>
</evidence>
<reference evidence="8" key="3">
    <citation type="submission" date="2015-06" db="UniProtKB">
        <authorList>
            <consortium name="EnsemblProtists"/>
        </authorList>
    </citation>
    <scope>IDENTIFICATION</scope>
</reference>
<name>L1J9D1_GUITC</name>
<keyword evidence="2 7" id="KW-0689">Ribosomal protein</keyword>
<dbReference type="OMA" id="GGRHPCT"/>
<dbReference type="EnsemblProtists" id="EKX45136">
    <property type="protein sequence ID" value="EKX45136"/>
    <property type="gene ID" value="GUITHDRAFT_157860"/>
</dbReference>
<feature type="domain" description="Large ribosomal subunit protein uL2 C-terminal" evidence="5">
    <location>
        <begin position="96"/>
        <end position="231"/>
    </location>
</feature>
<protein>
    <submittedName>
        <fullName evidence="7">Large subunit ribosomal protein L8e, cytoplasmic</fullName>
    </submittedName>
</protein>
<dbReference type="SMART" id="SM01383">
    <property type="entry name" value="Ribosomal_L2"/>
    <property type="match status" value="1"/>
</dbReference>
<dbReference type="GO" id="GO:0003735">
    <property type="term" value="F:structural constituent of ribosome"/>
    <property type="evidence" value="ECO:0007669"/>
    <property type="project" value="InterPro"/>
</dbReference>
<dbReference type="RefSeq" id="XP_005832116.1">
    <property type="nucleotide sequence ID" value="XM_005832059.1"/>
</dbReference>
<dbReference type="AlphaFoldDB" id="L1J9D1"/>
<dbReference type="PaxDb" id="55529-EKX45136"/>
<dbReference type="SMART" id="SM01382">
    <property type="entry name" value="Ribosomal_L2_C"/>
    <property type="match status" value="1"/>
</dbReference>
<sequence length="263" mass="28433">MGVGIRAQRRGAGSVFKSHTKHRKGAVSLRTLDFAERNGYIKGVIKEIIHDPGRGAPLAKVQFRSPYSYKVEKELFAAAEGMYTGQFIYCGKKAQLTVGNVLPLSEMPEGTVICNVEHAAGNGGTMARASGDYCTIMTQDPDAGKTRIKLPSGARKTVSNKCRAMIGIIAGGGRIDKPMLKAGTAYHKYKAKRNEWPRVRGVCMNPVEHPFGGGNHQHIGKPSTVRRDKAHGRKVGLIAARRTGRLRGGKATAALAEKAKEKK</sequence>
<feature type="domain" description="Large ribosomal subunit protein uL2 RNA-binding" evidence="6">
    <location>
        <begin position="11"/>
        <end position="90"/>
    </location>
</feature>
<dbReference type="Gene3D" id="4.10.950.10">
    <property type="entry name" value="Ribosomal protein L2, domain 3"/>
    <property type="match status" value="1"/>
</dbReference>
<dbReference type="SUPFAM" id="SSF50104">
    <property type="entry name" value="Translation proteins SH3-like domain"/>
    <property type="match status" value="1"/>
</dbReference>
<dbReference type="HOGENOM" id="CLU_036235_0_3_1"/>
<evidence type="ECO:0000256" key="2">
    <source>
        <dbReference type="ARBA" id="ARBA00022980"/>
    </source>
</evidence>
<dbReference type="GO" id="GO:0003723">
    <property type="term" value="F:RNA binding"/>
    <property type="evidence" value="ECO:0007669"/>
    <property type="project" value="InterPro"/>
</dbReference>
<dbReference type="GO" id="GO:0022625">
    <property type="term" value="C:cytosolic large ribosomal subunit"/>
    <property type="evidence" value="ECO:0007669"/>
    <property type="project" value="TreeGrafter"/>
</dbReference>
<evidence type="ECO:0000313" key="9">
    <source>
        <dbReference type="Proteomes" id="UP000011087"/>
    </source>
</evidence>